<dbReference type="Gene3D" id="3.40.50.410">
    <property type="entry name" value="von Willebrand factor, type A domain"/>
    <property type="match status" value="1"/>
</dbReference>
<feature type="domain" description="VWFA" evidence="2">
    <location>
        <begin position="20"/>
        <end position="103"/>
    </location>
</feature>
<sequence length="218" mass="23568">MIFVGILFVALALSGAHAAQQSDFVKNVVGQLPIGASETAVGIIQYTQVVEGEDGKLKDKTRTEITLNTIPNRDQLIDKIGKIEYVDGSTDVDKAISAAYSHFSGIVTTGPKIDVLKPKPDSDDLDTAESGRVDVVASRFTDLSARELCQECINRRCAVNAGDQCTEEFLNCDNMADPVGLTKCPAGHLFAVESVKIATDGNCWTARACLREKLRKYI</sequence>
<feature type="chain" id="PRO_5037276794" evidence="1">
    <location>
        <begin position="19"/>
        <end position="218"/>
    </location>
</feature>
<dbReference type="SUPFAM" id="SSF53300">
    <property type="entry name" value="vWA-like"/>
    <property type="match status" value="1"/>
</dbReference>
<name>A0A915KBJ2_ROMCU</name>
<evidence type="ECO:0000313" key="4">
    <source>
        <dbReference type="WBParaSite" id="nRc.2.0.1.t36082-RA"/>
    </source>
</evidence>
<dbReference type="Proteomes" id="UP000887565">
    <property type="component" value="Unplaced"/>
</dbReference>
<reference evidence="4" key="1">
    <citation type="submission" date="2022-11" db="UniProtKB">
        <authorList>
            <consortium name="WormBaseParasite"/>
        </authorList>
    </citation>
    <scope>IDENTIFICATION</scope>
</reference>
<proteinExistence type="predicted"/>
<dbReference type="WBParaSite" id="nRc.2.0.1.t36082-RA">
    <property type="protein sequence ID" value="nRc.2.0.1.t36082-RA"/>
    <property type="gene ID" value="nRc.2.0.1.g36082"/>
</dbReference>
<evidence type="ECO:0000259" key="2">
    <source>
        <dbReference type="Pfam" id="PF00092"/>
    </source>
</evidence>
<dbReference type="InterPro" id="IPR036465">
    <property type="entry name" value="vWFA_dom_sf"/>
</dbReference>
<dbReference type="InterPro" id="IPR002035">
    <property type="entry name" value="VWF_A"/>
</dbReference>
<evidence type="ECO:0000256" key="1">
    <source>
        <dbReference type="SAM" id="SignalP"/>
    </source>
</evidence>
<dbReference type="AlphaFoldDB" id="A0A915KBJ2"/>
<organism evidence="3 4">
    <name type="scientific">Romanomermis culicivorax</name>
    <name type="common">Nematode worm</name>
    <dbReference type="NCBI Taxonomy" id="13658"/>
    <lineage>
        <taxon>Eukaryota</taxon>
        <taxon>Metazoa</taxon>
        <taxon>Ecdysozoa</taxon>
        <taxon>Nematoda</taxon>
        <taxon>Enoplea</taxon>
        <taxon>Dorylaimia</taxon>
        <taxon>Mermithida</taxon>
        <taxon>Mermithoidea</taxon>
        <taxon>Mermithidae</taxon>
        <taxon>Romanomermis</taxon>
    </lineage>
</organism>
<accession>A0A915KBJ2</accession>
<evidence type="ECO:0000313" key="3">
    <source>
        <dbReference type="Proteomes" id="UP000887565"/>
    </source>
</evidence>
<feature type="signal peptide" evidence="1">
    <location>
        <begin position="1"/>
        <end position="18"/>
    </location>
</feature>
<protein>
    <submittedName>
        <fullName evidence="4">VWFA domain-containing protein</fullName>
    </submittedName>
</protein>
<dbReference type="Pfam" id="PF00092">
    <property type="entry name" value="VWA"/>
    <property type="match status" value="1"/>
</dbReference>
<keyword evidence="1" id="KW-0732">Signal</keyword>
<keyword evidence="3" id="KW-1185">Reference proteome</keyword>